<evidence type="ECO:0000256" key="1">
    <source>
        <dbReference type="SAM" id="SignalP"/>
    </source>
</evidence>
<name>A0A142C1B5_CONBE</name>
<protein>
    <submittedName>
        <fullName evidence="2">Conotoxin</fullName>
    </submittedName>
</protein>
<keyword evidence="1" id="KW-0732">Signal</keyword>
<organism evidence="2">
    <name type="scientific">Conus betulinus</name>
    <name type="common">Beech cone</name>
    <dbReference type="NCBI Taxonomy" id="89764"/>
    <lineage>
        <taxon>Eukaryota</taxon>
        <taxon>Metazoa</taxon>
        <taxon>Spiralia</taxon>
        <taxon>Lophotrochozoa</taxon>
        <taxon>Mollusca</taxon>
        <taxon>Gastropoda</taxon>
        <taxon>Caenogastropoda</taxon>
        <taxon>Neogastropoda</taxon>
        <taxon>Conoidea</taxon>
        <taxon>Conidae</taxon>
        <taxon>Conus</taxon>
        <taxon>Dendroconus</taxon>
    </lineage>
</organism>
<sequence>MSTLRMMLLLLHLLPLVAFDSDGRAVGVDINPSEAHRTYKRLLQRPARRMNRRECTPCGPNLCCEPGERCGTSTHHDHYGEPACLNY</sequence>
<dbReference type="EMBL" id="KU317656">
    <property type="protein sequence ID" value="AMP44616.1"/>
    <property type="molecule type" value="mRNA"/>
</dbReference>
<reference evidence="2" key="1">
    <citation type="submission" date="2015-12" db="EMBL/GenBank/DDBJ databases">
        <title>High throughput identification of novel conotoxins from the Chinese tubular cone snail Conus betulinus by multitranscriptome sequencing.</title>
        <authorList>
            <person name="Ruan Z."/>
            <person name="Peng C."/>
            <person name="Shi Q."/>
            <person name="Yao G."/>
            <person name="Gao B.-M."/>
        </authorList>
    </citation>
    <scope>NUCLEOTIDE SEQUENCE</scope>
</reference>
<proteinExistence type="evidence at transcript level"/>
<dbReference type="AlphaFoldDB" id="A0A142C1B5"/>
<evidence type="ECO:0000313" key="2">
    <source>
        <dbReference type="EMBL" id="AMP44616.1"/>
    </source>
</evidence>
<accession>A0A142C1B5</accession>
<feature type="chain" id="PRO_5007493340" evidence="1">
    <location>
        <begin position="20"/>
        <end position="87"/>
    </location>
</feature>
<feature type="signal peptide" evidence="1">
    <location>
        <begin position="1"/>
        <end position="19"/>
    </location>
</feature>